<dbReference type="UniPathway" id="UPA00035">
    <property type="reaction ID" value="UER00042"/>
</dbReference>
<sequence>MRIKICGLTNVEEARAIASMGVDTIGFICVKDSPRYISPSSIRAIVEKLPPQVSTIGVFVNASVTEIIDIIKEAKLTGVQLHGEEDIDFCNQLREHLPDIEIIKAIRHKNSQSQQEAEKYLPFVDTLLIDTYQKGIHGGTGKTFNWQELSEFRPSRPWLVAGGISPDNVITALNTLKCDGIDLSSKVEISPGKKDLEKIKQLINSLESIKTTLPN</sequence>
<keyword evidence="13" id="KW-1185">Reference proteome</keyword>
<feature type="domain" description="N-(5'phosphoribosyl) anthranilate isomerase (PRAI)" evidence="11">
    <location>
        <begin position="3"/>
        <end position="204"/>
    </location>
</feature>
<comment type="pathway">
    <text evidence="2 10">Amino-acid biosynthesis; L-tryptophan biosynthesis; L-tryptophan from chorismate: step 3/5.</text>
</comment>
<dbReference type="HAMAP" id="MF_00135">
    <property type="entry name" value="PRAI"/>
    <property type="match status" value="1"/>
</dbReference>
<dbReference type="InterPro" id="IPR011060">
    <property type="entry name" value="RibuloseP-bd_barrel"/>
</dbReference>
<evidence type="ECO:0000256" key="8">
    <source>
        <dbReference type="ARBA" id="ARBA00023141"/>
    </source>
</evidence>
<organism evidence="12 13">
    <name type="scientific">Cyanobacterium stanieri (strain ATCC 29140 / PCC 7202)</name>
    <dbReference type="NCBI Taxonomy" id="292563"/>
    <lineage>
        <taxon>Bacteria</taxon>
        <taxon>Bacillati</taxon>
        <taxon>Cyanobacteriota</taxon>
        <taxon>Cyanophyceae</taxon>
        <taxon>Oscillatoriophycideae</taxon>
        <taxon>Chroococcales</taxon>
        <taxon>Geminocystaceae</taxon>
        <taxon>Cyanobacterium</taxon>
    </lineage>
</organism>
<protein>
    <recommendedName>
        <fullName evidence="5 10">N-(5'-phosphoribosyl)anthranilate isomerase</fullName>
        <shortName evidence="10">PRAI</shortName>
        <ecNumber evidence="4 10">5.3.1.24</ecNumber>
    </recommendedName>
</protein>
<name>K9YGJ1_CYASC</name>
<dbReference type="HOGENOM" id="CLU_076364_2_0_3"/>
<keyword evidence="8 10" id="KW-0057">Aromatic amino acid biosynthesis</keyword>
<dbReference type="Proteomes" id="UP000010483">
    <property type="component" value="Chromosome"/>
</dbReference>
<evidence type="ECO:0000313" key="12">
    <source>
        <dbReference type="EMBL" id="AFZ46081.1"/>
    </source>
</evidence>
<dbReference type="STRING" id="292563.Cyast_0098"/>
<evidence type="ECO:0000256" key="3">
    <source>
        <dbReference type="ARBA" id="ARBA00007571"/>
    </source>
</evidence>
<comment type="similarity">
    <text evidence="3 10">Belongs to the TrpF family.</text>
</comment>
<evidence type="ECO:0000256" key="6">
    <source>
        <dbReference type="ARBA" id="ARBA00022605"/>
    </source>
</evidence>
<evidence type="ECO:0000256" key="10">
    <source>
        <dbReference type="HAMAP-Rule" id="MF_00135"/>
    </source>
</evidence>
<dbReference type="NCBIfam" id="NF002298">
    <property type="entry name" value="PRK01222.1-4"/>
    <property type="match status" value="1"/>
</dbReference>
<evidence type="ECO:0000256" key="2">
    <source>
        <dbReference type="ARBA" id="ARBA00004664"/>
    </source>
</evidence>
<dbReference type="InterPro" id="IPR044643">
    <property type="entry name" value="TrpF_fam"/>
</dbReference>
<keyword evidence="9 10" id="KW-0413">Isomerase</keyword>
<dbReference type="AlphaFoldDB" id="K9YGJ1"/>
<dbReference type="PATRIC" id="fig|292563.3.peg.104"/>
<dbReference type="KEGG" id="csn:Cyast_0098"/>
<keyword evidence="7 10" id="KW-0822">Tryptophan biosynthesis</keyword>
<dbReference type="SUPFAM" id="SSF51366">
    <property type="entry name" value="Ribulose-phoshate binding barrel"/>
    <property type="match status" value="1"/>
</dbReference>
<evidence type="ECO:0000313" key="13">
    <source>
        <dbReference type="Proteomes" id="UP000010483"/>
    </source>
</evidence>
<dbReference type="FunFam" id="3.20.20.70:FF:000075">
    <property type="entry name" value="Tryptophan biosynthesis protein TRP1"/>
    <property type="match status" value="1"/>
</dbReference>
<dbReference type="PANTHER" id="PTHR42894:SF1">
    <property type="entry name" value="N-(5'-PHOSPHORIBOSYL)ANTHRANILATE ISOMERASE"/>
    <property type="match status" value="1"/>
</dbReference>
<dbReference type="EMBL" id="CP003940">
    <property type="protein sequence ID" value="AFZ46081.1"/>
    <property type="molecule type" value="Genomic_DNA"/>
</dbReference>
<gene>
    <name evidence="10" type="primary">trpF</name>
    <name evidence="12" type="ordered locus">Cyast_0098</name>
</gene>
<dbReference type="EC" id="5.3.1.24" evidence="4 10"/>
<evidence type="ECO:0000256" key="9">
    <source>
        <dbReference type="ARBA" id="ARBA00023235"/>
    </source>
</evidence>
<accession>K9YGJ1</accession>
<evidence type="ECO:0000256" key="4">
    <source>
        <dbReference type="ARBA" id="ARBA00012572"/>
    </source>
</evidence>
<keyword evidence="6 10" id="KW-0028">Amino-acid biosynthesis</keyword>
<evidence type="ECO:0000256" key="1">
    <source>
        <dbReference type="ARBA" id="ARBA00001164"/>
    </source>
</evidence>
<evidence type="ECO:0000256" key="7">
    <source>
        <dbReference type="ARBA" id="ARBA00022822"/>
    </source>
</evidence>
<dbReference type="eggNOG" id="COG0135">
    <property type="taxonomic scope" value="Bacteria"/>
</dbReference>
<dbReference type="Gene3D" id="3.20.20.70">
    <property type="entry name" value="Aldolase class I"/>
    <property type="match status" value="1"/>
</dbReference>
<dbReference type="Pfam" id="PF00697">
    <property type="entry name" value="PRAI"/>
    <property type="match status" value="1"/>
</dbReference>
<dbReference type="PANTHER" id="PTHR42894">
    <property type="entry name" value="N-(5'-PHOSPHORIBOSYL)ANTHRANILATE ISOMERASE"/>
    <property type="match status" value="1"/>
</dbReference>
<evidence type="ECO:0000259" key="11">
    <source>
        <dbReference type="Pfam" id="PF00697"/>
    </source>
</evidence>
<dbReference type="GO" id="GO:0004640">
    <property type="term" value="F:phosphoribosylanthranilate isomerase activity"/>
    <property type="evidence" value="ECO:0007669"/>
    <property type="project" value="UniProtKB-UniRule"/>
</dbReference>
<reference evidence="13" key="1">
    <citation type="journal article" date="2013" name="Proc. Natl. Acad. Sci. U.S.A.">
        <title>Improving the coverage of the cyanobacterial phylum using diversity-driven genome sequencing.</title>
        <authorList>
            <person name="Shih P.M."/>
            <person name="Wu D."/>
            <person name="Latifi A."/>
            <person name="Axen S.D."/>
            <person name="Fewer D.P."/>
            <person name="Talla E."/>
            <person name="Calteau A."/>
            <person name="Cai F."/>
            <person name="Tandeau de Marsac N."/>
            <person name="Rippka R."/>
            <person name="Herdman M."/>
            <person name="Sivonen K."/>
            <person name="Coursin T."/>
            <person name="Laurent T."/>
            <person name="Goodwin L."/>
            <person name="Nolan M."/>
            <person name="Davenport K.W."/>
            <person name="Han C.S."/>
            <person name="Rubin E.M."/>
            <person name="Eisen J.A."/>
            <person name="Woyke T."/>
            <person name="Gugger M."/>
            <person name="Kerfeld C.A."/>
        </authorList>
    </citation>
    <scope>NUCLEOTIDE SEQUENCE [LARGE SCALE GENOMIC DNA]</scope>
    <source>
        <strain evidence="13">ATCC 29140 / PCC 7202</strain>
    </source>
</reference>
<comment type="catalytic activity">
    <reaction evidence="1 10">
        <text>N-(5-phospho-beta-D-ribosyl)anthranilate = 1-(2-carboxyphenylamino)-1-deoxy-D-ribulose 5-phosphate</text>
        <dbReference type="Rhea" id="RHEA:21540"/>
        <dbReference type="ChEBI" id="CHEBI:18277"/>
        <dbReference type="ChEBI" id="CHEBI:58613"/>
        <dbReference type="EC" id="5.3.1.24"/>
    </reaction>
</comment>
<dbReference type="InterPro" id="IPR001240">
    <property type="entry name" value="PRAI_dom"/>
</dbReference>
<dbReference type="InterPro" id="IPR013785">
    <property type="entry name" value="Aldolase_TIM"/>
</dbReference>
<dbReference type="GO" id="GO:0000162">
    <property type="term" value="P:L-tryptophan biosynthetic process"/>
    <property type="evidence" value="ECO:0007669"/>
    <property type="project" value="UniProtKB-UniRule"/>
</dbReference>
<evidence type="ECO:0000256" key="5">
    <source>
        <dbReference type="ARBA" id="ARBA00022272"/>
    </source>
</evidence>
<proteinExistence type="inferred from homology"/>
<dbReference type="CDD" id="cd00405">
    <property type="entry name" value="PRAI"/>
    <property type="match status" value="1"/>
</dbReference>